<evidence type="ECO:0000256" key="8">
    <source>
        <dbReference type="ARBA" id="ARBA00023139"/>
    </source>
</evidence>
<comment type="subcellular location">
    <subcellularLocation>
        <location evidence="1">Cell membrane</location>
        <topology evidence="1">Lipid-anchor</topology>
    </subcellularLocation>
    <subcellularLocation>
        <location evidence="2">Cytoplasm</location>
        <location evidence="2">Cytoskeleton</location>
    </subcellularLocation>
</comment>
<evidence type="ECO:0000256" key="10">
    <source>
        <dbReference type="ARBA" id="ARBA00023288"/>
    </source>
</evidence>
<evidence type="ECO:0000256" key="5">
    <source>
        <dbReference type="ARBA" id="ARBA00022490"/>
    </source>
</evidence>
<protein>
    <recommendedName>
        <fullName evidence="12">CRIB domain-containing protein</fullName>
    </recommendedName>
</protein>
<gene>
    <name evidence="13" type="ORF">MONBRDRAFT_33166</name>
</gene>
<feature type="compositionally biased region" description="Basic and acidic residues" evidence="11">
    <location>
        <begin position="132"/>
        <end position="147"/>
    </location>
</feature>
<keyword evidence="5" id="KW-0963">Cytoplasm</keyword>
<dbReference type="EMBL" id="CH991557">
    <property type="protein sequence ID" value="EDQ87905.1"/>
    <property type="molecule type" value="Genomic_DNA"/>
</dbReference>
<feature type="compositionally biased region" description="Basic and acidic residues" evidence="11">
    <location>
        <begin position="15"/>
        <end position="24"/>
    </location>
</feature>
<evidence type="ECO:0000256" key="3">
    <source>
        <dbReference type="ARBA" id="ARBA00005720"/>
    </source>
</evidence>
<feature type="region of interest" description="Disordered" evidence="11">
    <location>
        <begin position="1"/>
        <end position="67"/>
    </location>
</feature>
<dbReference type="Pfam" id="PF00786">
    <property type="entry name" value="PBD"/>
    <property type="match status" value="1"/>
</dbReference>
<dbReference type="GeneID" id="5892712"/>
<feature type="domain" description="CRIB" evidence="12">
    <location>
        <begin position="27"/>
        <end position="40"/>
    </location>
</feature>
<evidence type="ECO:0000256" key="4">
    <source>
        <dbReference type="ARBA" id="ARBA00022475"/>
    </source>
</evidence>
<feature type="compositionally biased region" description="Low complexity" evidence="11">
    <location>
        <begin position="88"/>
        <end position="98"/>
    </location>
</feature>
<sequence length="147" mass="14669">MGLPNLFGCFAAEEEQPRRPKFDRSMISGPSDFRHTGHIGSGDGAGALATVKNQMGSKGSTEGSASTSAAVAGAIDLAEAQKKFGTSAAEANAEAEAATVSGTPATDSAAPEQSVPPPASAPEADAPPAAEPKPEEGEPLKPEGHTD</sequence>
<dbReference type="GO" id="GO:0005886">
    <property type="term" value="C:plasma membrane"/>
    <property type="evidence" value="ECO:0000318"/>
    <property type="project" value="GO_Central"/>
</dbReference>
<evidence type="ECO:0000313" key="14">
    <source>
        <dbReference type="Proteomes" id="UP000001357"/>
    </source>
</evidence>
<evidence type="ECO:0000256" key="11">
    <source>
        <dbReference type="SAM" id="MobiDB-lite"/>
    </source>
</evidence>
<dbReference type="KEGG" id="mbr:MONBRDRAFT_33166"/>
<dbReference type="InterPro" id="IPR036936">
    <property type="entry name" value="CRIB_dom_sf"/>
</dbReference>
<keyword evidence="14" id="KW-1185">Reference proteome</keyword>
<keyword evidence="9" id="KW-0206">Cytoskeleton</keyword>
<dbReference type="AlphaFoldDB" id="A9V3F9"/>
<dbReference type="OMA" id="HAGHIGS"/>
<dbReference type="CDD" id="cd00132">
    <property type="entry name" value="CRIB"/>
    <property type="match status" value="1"/>
</dbReference>
<evidence type="ECO:0000259" key="12">
    <source>
        <dbReference type="PROSITE" id="PS50108"/>
    </source>
</evidence>
<reference evidence="13 14" key="1">
    <citation type="journal article" date="2008" name="Nature">
        <title>The genome of the choanoflagellate Monosiga brevicollis and the origin of metazoans.</title>
        <authorList>
            <consortium name="JGI Sequencing"/>
            <person name="King N."/>
            <person name="Westbrook M.J."/>
            <person name="Young S.L."/>
            <person name="Kuo A."/>
            <person name="Abedin M."/>
            <person name="Chapman J."/>
            <person name="Fairclough S."/>
            <person name="Hellsten U."/>
            <person name="Isogai Y."/>
            <person name="Letunic I."/>
            <person name="Marr M."/>
            <person name="Pincus D."/>
            <person name="Putnam N."/>
            <person name="Rokas A."/>
            <person name="Wright K.J."/>
            <person name="Zuzow R."/>
            <person name="Dirks W."/>
            <person name="Good M."/>
            <person name="Goodstein D."/>
            <person name="Lemons D."/>
            <person name="Li W."/>
            <person name="Lyons J.B."/>
            <person name="Morris A."/>
            <person name="Nichols S."/>
            <person name="Richter D.J."/>
            <person name="Salamov A."/>
            <person name="Bork P."/>
            <person name="Lim W.A."/>
            <person name="Manning G."/>
            <person name="Miller W.T."/>
            <person name="McGinnis W."/>
            <person name="Shapiro H."/>
            <person name="Tjian R."/>
            <person name="Grigoriev I.V."/>
            <person name="Rokhsar D."/>
        </authorList>
    </citation>
    <scope>NUCLEOTIDE SEQUENCE [LARGE SCALE GENOMIC DNA]</scope>
    <source>
        <strain evidence="14">MX1 / ATCC 50154</strain>
    </source>
</reference>
<dbReference type="PANTHER" id="PTHR13502:SF6">
    <property type="entry name" value="CDC42 SMALL EFFECTOR PROTEIN HOMOLOG"/>
    <property type="match status" value="1"/>
</dbReference>
<dbReference type="RefSeq" id="XP_001747438.1">
    <property type="nucleotide sequence ID" value="XM_001747386.1"/>
</dbReference>
<keyword evidence="6" id="KW-0133">Cell shape</keyword>
<dbReference type="GO" id="GO:0008360">
    <property type="term" value="P:regulation of cell shape"/>
    <property type="evidence" value="ECO:0007669"/>
    <property type="project" value="UniProtKB-KW"/>
</dbReference>
<keyword evidence="7" id="KW-0472">Membrane</keyword>
<dbReference type="Gene3D" id="3.90.810.10">
    <property type="entry name" value="CRIB domain"/>
    <property type="match status" value="1"/>
</dbReference>
<proteinExistence type="inferred from homology"/>
<organism evidence="13 14">
    <name type="scientific">Monosiga brevicollis</name>
    <name type="common">Choanoflagellate</name>
    <dbReference type="NCBI Taxonomy" id="81824"/>
    <lineage>
        <taxon>Eukaryota</taxon>
        <taxon>Choanoflagellata</taxon>
        <taxon>Craspedida</taxon>
        <taxon>Salpingoecidae</taxon>
        <taxon>Monosiga</taxon>
    </lineage>
</organism>
<dbReference type="InterPro" id="IPR000095">
    <property type="entry name" value="CRIB_dom"/>
</dbReference>
<dbReference type="Proteomes" id="UP000001357">
    <property type="component" value="Unassembled WGS sequence"/>
</dbReference>
<keyword evidence="10" id="KW-0449">Lipoprotein</keyword>
<dbReference type="STRING" id="81824.A9V3F9"/>
<feature type="compositionally biased region" description="Low complexity" evidence="11">
    <location>
        <begin position="56"/>
        <end position="67"/>
    </location>
</feature>
<dbReference type="GO" id="GO:0031267">
    <property type="term" value="F:small GTPase binding"/>
    <property type="evidence" value="ECO:0007669"/>
    <property type="project" value="InterPro"/>
</dbReference>
<keyword evidence="4" id="KW-1003">Cell membrane</keyword>
<comment type="similarity">
    <text evidence="3">Belongs to the CDC42SE/SPEC family.</text>
</comment>
<dbReference type="GO" id="GO:0035023">
    <property type="term" value="P:regulation of Rho protein signal transduction"/>
    <property type="evidence" value="ECO:0007669"/>
    <property type="project" value="InterPro"/>
</dbReference>
<evidence type="ECO:0000256" key="9">
    <source>
        <dbReference type="ARBA" id="ARBA00023212"/>
    </source>
</evidence>
<dbReference type="InterPro" id="IPR039056">
    <property type="entry name" value="SPEC"/>
</dbReference>
<dbReference type="PANTHER" id="PTHR13502">
    <property type="entry name" value="CDC42 SMALL EFFECTOR PROTEIN HOMOLOG"/>
    <property type="match status" value="1"/>
</dbReference>
<evidence type="ECO:0000313" key="13">
    <source>
        <dbReference type="EMBL" id="EDQ87905.1"/>
    </source>
</evidence>
<dbReference type="InParanoid" id="A9V3F9"/>
<dbReference type="GO" id="GO:0005856">
    <property type="term" value="C:cytoskeleton"/>
    <property type="evidence" value="ECO:0007669"/>
    <property type="project" value="UniProtKB-SubCell"/>
</dbReference>
<evidence type="ECO:0000256" key="7">
    <source>
        <dbReference type="ARBA" id="ARBA00023136"/>
    </source>
</evidence>
<feature type="region of interest" description="Disordered" evidence="11">
    <location>
        <begin position="84"/>
        <end position="147"/>
    </location>
</feature>
<accession>A9V3F9</accession>
<name>A9V3F9_MONBE</name>
<keyword evidence="8" id="KW-0564">Palmitate</keyword>
<evidence type="ECO:0000256" key="2">
    <source>
        <dbReference type="ARBA" id="ARBA00004245"/>
    </source>
</evidence>
<dbReference type="PROSITE" id="PS50108">
    <property type="entry name" value="CRIB"/>
    <property type="match status" value="1"/>
</dbReference>
<evidence type="ECO:0000256" key="6">
    <source>
        <dbReference type="ARBA" id="ARBA00022960"/>
    </source>
</evidence>
<evidence type="ECO:0000256" key="1">
    <source>
        <dbReference type="ARBA" id="ARBA00004193"/>
    </source>
</evidence>